<name>A0A1I3Z174_9HYPH</name>
<reference evidence="2 3" key="1">
    <citation type="submission" date="2016-10" db="EMBL/GenBank/DDBJ databases">
        <authorList>
            <person name="Varghese N."/>
            <person name="Submissions S."/>
        </authorList>
    </citation>
    <scope>NUCLEOTIDE SEQUENCE [LARGE SCALE GENOMIC DNA]</scope>
    <source>
        <strain evidence="2 3">DSM 16392</strain>
    </source>
</reference>
<organism evidence="2 3">
    <name type="scientific">Pseudovibrio ascidiaceicola</name>
    <dbReference type="NCBI Taxonomy" id="285279"/>
    <lineage>
        <taxon>Bacteria</taxon>
        <taxon>Pseudomonadati</taxon>
        <taxon>Pseudomonadota</taxon>
        <taxon>Alphaproteobacteria</taxon>
        <taxon>Hyphomicrobiales</taxon>
        <taxon>Stappiaceae</taxon>
        <taxon>Pseudovibrio</taxon>
    </lineage>
</organism>
<dbReference type="RefSeq" id="WP_159437958.1">
    <property type="nucleotide sequence ID" value="NZ_FOSK01000004.1"/>
</dbReference>
<comment type="caution">
    <text evidence="2">The sequence shown here is derived from an EMBL/GenBank/DDBJ whole genome shotgun (WGS) entry which is preliminary data.</text>
</comment>
<feature type="compositionally biased region" description="Low complexity" evidence="1">
    <location>
        <begin position="1"/>
        <end position="14"/>
    </location>
</feature>
<keyword evidence="3" id="KW-1185">Reference proteome</keyword>
<evidence type="ECO:0000313" key="2">
    <source>
        <dbReference type="EMBL" id="SFK37351.1"/>
    </source>
</evidence>
<dbReference type="EMBL" id="FOSK01000004">
    <property type="protein sequence ID" value="SFK37351.1"/>
    <property type="molecule type" value="Genomic_DNA"/>
</dbReference>
<accession>A0A1I3Z174</accession>
<evidence type="ECO:0000313" key="3">
    <source>
        <dbReference type="Proteomes" id="UP000199598"/>
    </source>
</evidence>
<dbReference type="Proteomes" id="UP000199598">
    <property type="component" value="Unassembled WGS sequence"/>
</dbReference>
<protein>
    <submittedName>
        <fullName evidence="2">Uncharacterized protein</fullName>
    </submittedName>
</protein>
<feature type="region of interest" description="Disordered" evidence="1">
    <location>
        <begin position="1"/>
        <end position="34"/>
    </location>
</feature>
<gene>
    <name evidence="2" type="ORF">SAMN04488518_104333</name>
</gene>
<sequence length="51" mass="5579">MKTPAGAARGMARPAPLPKRSCLNEDAQTGEHKGSAVRFSLMHWERFKPSA</sequence>
<proteinExistence type="predicted"/>
<evidence type="ECO:0000256" key="1">
    <source>
        <dbReference type="SAM" id="MobiDB-lite"/>
    </source>
</evidence>